<gene>
    <name evidence="1" type="ORF">NC99_28440</name>
</gene>
<evidence type="ECO:0000313" key="2">
    <source>
        <dbReference type="Proteomes" id="UP000036958"/>
    </source>
</evidence>
<name>A0A0L8V865_9BACT</name>
<proteinExistence type="predicted"/>
<dbReference type="AlphaFoldDB" id="A0A0L8V865"/>
<evidence type="ECO:0000313" key="1">
    <source>
        <dbReference type="EMBL" id="KOH44397.1"/>
    </source>
</evidence>
<protein>
    <submittedName>
        <fullName evidence="1">Uncharacterized protein</fullName>
    </submittedName>
</protein>
<dbReference type="EMBL" id="LGIA01000164">
    <property type="protein sequence ID" value="KOH44397.1"/>
    <property type="molecule type" value="Genomic_DNA"/>
</dbReference>
<keyword evidence="2" id="KW-1185">Reference proteome</keyword>
<dbReference type="Proteomes" id="UP000036958">
    <property type="component" value="Unassembled WGS sequence"/>
</dbReference>
<accession>A0A0L8V865</accession>
<comment type="caution">
    <text evidence="1">The sequence shown here is derived from an EMBL/GenBank/DDBJ whole genome shotgun (WGS) entry which is preliminary data.</text>
</comment>
<organism evidence="1 2">
    <name type="scientific">Sunxiuqinia dokdonensis</name>
    <dbReference type="NCBI Taxonomy" id="1409788"/>
    <lineage>
        <taxon>Bacteria</taxon>
        <taxon>Pseudomonadati</taxon>
        <taxon>Bacteroidota</taxon>
        <taxon>Bacteroidia</taxon>
        <taxon>Marinilabiliales</taxon>
        <taxon>Prolixibacteraceae</taxon>
        <taxon>Sunxiuqinia</taxon>
    </lineage>
</organism>
<reference evidence="2" key="1">
    <citation type="submission" date="2015-07" db="EMBL/GenBank/DDBJ databases">
        <title>Genome sequencing of Sunxiuqinia dokdonensis strain SK.</title>
        <authorList>
            <person name="Ahn S."/>
            <person name="Kim B.-C."/>
        </authorList>
    </citation>
    <scope>NUCLEOTIDE SEQUENCE [LARGE SCALE GENOMIC DNA]</scope>
    <source>
        <strain evidence="2">SK</strain>
    </source>
</reference>
<sequence>MAEIRELANQKISQMAPLKISDERPVAKNSTLHNVELRTR</sequence>